<dbReference type="OrthoDB" id="9806536at2"/>
<dbReference type="EC" id="4.1.1.111" evidence="4"/>
<evidence type="ECO:0000313" key="9">
    <source>
        <dbReference type="Proteomes" id="UP000247555"/>
    </source>
</evidence>
<evidence type="ECO:0000259" key="7">
    <source>
        <dbReference type="Pfam" id="PF22451"/>
    </source>
</evidence>
<evidence type="ECO:0000256" key="1">
    <source>
        <dbReference type="ARBA" id="ARBA00023239"/>
    </source>
</evidence>
<evidence type="ECO:0000256" key="4">
    <source>
        <dbReference type="ARBA" id="ARBA00023471"/>
    </source>
</evidence>
<dbReference type="Pfam" id="PF17805">
    <property type="entry name" value="AsnC_trans_reg2"/>
    <property type="match status" value="2"/>
</dbReference>
<accession>A0A318KVL7</accession>
<dbReference type="Pfam" id="PF22451">
    <property type="entry name" value="NirdL-like_HTH"/>
    <property type="match status" value="2"/>
</dbReference>
<dbReference type="EMBL" id="QJKI01000018">
    <property type="protein sequence ID" value="PXX77253.1"/>
    <property type="molecule type" value="Genomic_DNA"/>
</dbReference>
<dbReference type="Gene3D" id="3.30.70.3460">
    <property type="match status" value="2"/>
</dbReference>
<reference evidence="8 9" key="1">
    <citation type="submission" date="2018-05" db="EMBL/GenBank/DDBJ databases">
        <title>Genomic Encyclopedia of Type Strains, Phase IV (KMG-IV): sequencing the most valuable type-strain genomes for metagenomic binning, comparative biology and taxonomic classification.</title>
        <authorList>
            <person name="Goeker M."/>
        </authorList>
    </citation>
    <scope>NUCLEOTIDE SEQUENCE [LARGE SCALE GENOMIC DNA]</scope>
    <source>
        <strain evidence="8 9">DSM 29661</strain>
    </source>
</reference>
<keyword evidence="9" id="KW-1185">Reference proteome</keyword>
<sequence length="325" mass="35115">MNAPISHPLPLALLDRYQRHFPLCPRPYAEVAGHYGWDEGELLAALRAATEAGVLSRIGAVFAPNTVAASTLAALAVPPDQLAAVAAQVSARREVSHNYQRSHAYNLWFVATAADRAALDALLAGIAADSGLPVLDVPLEREYHIDLGFALHGEAAARTPLPPSPGLLTLSAAQRRLLAALGPGLALTPRPYLVLAQACELSEAEVLATLAHWQAIGALRRFGLVLRHHELGYRANVMCVWQIPPTARDAIGAQLAQDPAVTLCYARPARPPHWPYTLFAMVHGKSRAEVDAAIDRLIAQHALAAWPHARLYTLHRYAQRGPHYA</sequence>
<evidence type="ECO:0000256" key="3">
    <source>
        <dbReference type="ARBA" id="ARBA00023457"/>
    </source>
</evidence>
<dbReference type="PANTHER" id="PTHR43413">
    <property type="entry name" value="TRANSCRIPTIONAL REGULATOR, ASNC FAMILY"/>
    <property type="match status" value="1"/>
</dbReference>
<dbReference type="InterPro" id="IPR040523">
    <property type="entry name" value="AsnC_trans_reg2"/>
</dbReference>
<dbReference type="Proteomes" id="UP000247555">
    <property type="component" value="Unassembled WGS sequence"/>
</dbReference>
<dbReference type="AlphaFoldDB" id="A0A318KVL7"/>
<comment type="pathway">
    <text evidence="2">Porphyrin-containing compound metabolism.</text>
</comment>
<feature type="domain" description="Siroheme decarboxylase AsnC-like ligand binding" evidence="6">
    <location>
        <begin position="69"/>
        <end position="137"/>
    </location>
</feature>
<name>A0A318KVL7_9NEIS</name>
<feature type="domain" description="Siroheme decarboxylase NirL-like HTH" evidence="7">
    <location>
        <begin position="12"/>
        <end position="55"/>
    </location>
</feature>
<comment type="similarity">
    <text evidence="3">Belongs to the Ahb/Nir family.</text>
</comment>
<proteinExistence type="inferred from homology"/>
<dbReference type="GO" id="GO:0016829">
    <property type="term" value="F:lyase activity"/>
    <property type="evidence" value="ECO:0007669"/>
    <property type="project" value="UniProtKB-KW"/>
</dbReference>
<feature type="domain" description="Siroheme decarboxylase NirL-like HTH" evidence="7">
    <location>
        <begin position="175"/>
        <end position="220"/>
    </location>
</feature>
<feature type="domain" description="Siroheme decarboxylase AsnC-like ligand binding" evidence="6">
    <location>
        <begin position="231"/>
        <end position="316"/>
    </location>
</feature>
<dbReference type="PANTHER" id="PTHR43413:SF1">
    <property type="entry name" value="SIROHEME DECARBOXYLASE NIRL SUBUNIT"/>
    <property type="match status" value="1"/>
</dbReference>
<evidence type="ECO:0000256" key="5">
    <source>
        <dbReference type="ARBA" id="ARBA00048470"/>
    </source>
</evidence>
<dbReference type="InterPro" id="IPR053953">
    <property type="entry name" value="NirdL-like_HTH"/>
</dbReference>
<comment type="catalytic activity">
    <reaction evidence="5">
        <text>siroheme + 2 H(+) = 12,18-didecarboxysiroheme + 2 CO2</text>
        <dbReference type="Rhea" id="RHEA:19093"/>
        <dbReference type="ChEBI" id="CHEBI:15378"/>
        <dbReference type="ChEBI" id="CHEBI:16526"/>
        <dbReference type="ChEBI" id="CHEBI:60052"/>
        <dbReference type="ChEBI" id="CHEBI:140497"/>
        <dbReference type="EC" id="4.1.1.111"/>
    </reaction>
</comment>
<dbReference type="RefSeq" id="WP_110391479.1">
    <property type="nucleotide sequence ID" value="NZ_QJKI01000018.1"/>
</dbReference>
<protein>
    <recommendedName>
        <fullName evidence="4">siroheme decarboxylase</fullName>
        <ecNumber evidence="4">4.1.1.111</ecNumber>
    </recommendedName>
</protein>
<dbReference type="InterPro" id="IPR050684">
    <property type="entry name" value="HTH-Siroheme_Decarb"/>
</dbReference>
<evidence type="ECO:0000259" key="6">
    <source>
        <dbReference type="Pfam" id="PF17805"/>
    </source>
</evidence>
<keyword evidence="1" id="KW-0456">Lyase</keyword>
<evidence type="ECO:0000313" key="8">
    <source>
        <dbReference type="EMBL" id="PXX77253.1"/>
    </source>
</evidence>
<comment type="caution">
    <text evidence="8">The sequence shown here is derived from an EMBL/GenBank/DDBJ whole genome shotgun (WGS) entry which is preliminary data.</text>
</comment>
<organism evidence="8 9">
    <name type="scientific">Rivihabitans pingtungensis</name>
    <dbReference type="NCBI Taxonomy" id="1054498"/>
    <lineage>
        <taxon>Bacteria</taxon>
        <taxon>Pseudomonadati</taxon>
        <taxon>Pseudomonadota</taxon>
        <taxon>Betaproteobacteria</taxon>
        <taxon>Neisseriales</taxon>
        <taxon>Aquaspirillaceae</taxon>
        <taxon>Rivihabitans</taxon>
    </lineage>
</organism>
<evidence type="ECO:0000256" key="2">
    <source>
        <dbReference type="ARBA" id="ARBA00023444"/>
    </source>
</evidence>
<gene>
    <name evidence="8" type="ORF">DFR34_11862</name>
</gene>